<gene>
    <name evidence="2" type="ORF">DAPPUDRAFT_243798</name>
</gene>
<evidence type="ECO:0000313" key="2">
    <source>
        <dbReference type="EMBL" id="EFX80303.1"/>
    </source>
</evidence>
<protein>
    <submittedName>
        <fullName evidence="2">Uncharacterized protein</fullName>
    </submittedName>
</protein>
<dbReference type="InParanoid" id="E9GK56"/>
<name>E9GK56_DAPPU</name>
<keyword evidence="3" id="KW-1185">Reference proteome</keyword>
<dbReference type="HOGENOM" id="CLU_1422816_0_0_1"/>
<feature type="compositionally biased region" description="Low complexity" evidence="1">
    <location>
        <begin position="139"/>
        <end position="148"/>
    </location>
</feature>
<proteinExistence type="predicted"/>
<feature type="compositionally biased region" description="Basic residues" evidence="1">
    <location>
        <begin position="128"/>
        <end position="138"/>
    </location>
</feature>
<evidence type="ECO:0000313" key="3">
    <source>
        <dbReference type="Proteomes" id="UP000000305"/>
    </source>
</evidence>
<sequence>MSSAAPSKPAAEKNENVVLIDKTKHEKGKSDYNITYWRAHVTSSSSSTSRPVEFQMTSGRIDTYTPVFRKHAPSTIILHHKIRMSGGYTLLRGGRELPEPHIAQQLNIINIIQSSSGENSREQQQQLNKKKKKKKPHRAASAAAAAGATRVDPSASHNNTTAPAAICKDTESSSREVNTKVNITRKRAGEF</sequence>
<feature type="compositionally biased region" description="Basic and acidic residues" evidence="1">
    <location>
        <begin position="168"/>
        <end position="178"/>
    </location>
</feature>
<feature type="region of interest" description="Disordered" evidence="1">
    <location>
        <begin position="114"/>
        <end position="191"/>
    </location>
</feature>
<dbReference type="KEGG" id="dpx:DAPPUDRAFT_243798"/>
<evidence type="ECO:0000256" key="1">
    <source>
        <dbReference type="SAM" id="MobiDB-lite"/>
    </source>
</evidence>
<reference evidence="2 3" key="1">
    <citation type="journal article" date="2011" name="Science">
        <title>The ecoresponsive genome of Daphnia pulex.</title>
        <authorList>
            <person name="Colbourne J.K."/>
            <person name="Pfrender M.E."/>
            <person name="Gilbert D."/>
            <person name="Thomas W.K."/>
            <person name="Tucker A."/>
            <person name="Oakley T.H."/>
            <person name="Tokishita S."/>
            <person name="Aerts A."/>
            <person name="Arnold G.J."/>
            <person name="Basu M.K."/>
            <person name="Bauer D.J."/>
            <person name="Caceres C.E."/>
            <person name="Carmel L."/>
            <person name="Casola C."/>
            <person name="Choi J.H."/>
            <person name="Detter J.C."/>
            <person name="Dong Q."/>
            <person name="Dusheyko S."/>
            <person name="Eads B.D."/>
            <person name="Frohlich T."/>
            <person name="Geiler-Samerotte K.A."/>
            <person name="Gerlach D."/>
            <person name="Hatcher P."/>
            <person name="Jogdeo S."/>
            <person name="Krijgsveld J."/>
            <person name="Kriventseva E.V."/>
            <person name="Kultz D."/>
            <person name="Laforsch C."/>
            <person name="Lindquist E."/>
            <person name="Lopez J."/>
            <person name="Manak J.R."/>
            <person name="Muller J."/>
            <person name="Pangilinan J."/>
            <person name="Patwardhan R.P."/>
            <person name="Pitluck S."/>
            <person name="Pritham E.J."/>
            <person name="Rechtsteiner A."/>
            <person name="Rho M."/>
            <person name="Rogozin I.B."/>
            <person name="Sakarya O."/>
            <person name="Salamov A."/>
            <person name="Schaack S."/>
            <person name="Shapiro H."/>
            <person name="Shiga Y."/>
            <person name="Skalitzky C."/>
            <person name="Smith Z."/>
            <person name="Souvorov A."/>
            <person name="Sung W."/>
            <person name="Tang Z."/>
            <person name="Tsuchiya D."/>
            <person name="Tu H."/>
            <person name="Vos H."/>
            <person name="Wang M."/>
            <person name="Wolf Y.I."/>
            <person name="Yamagata H."/>
            <person name="Yamada T."/>
            <person name="Ye Y."/>
            <person name="Shaw J.R."/>
            <person name="Andrews J."/>
            <person name="Crease T.J."/>
            <person name="Tang H."/>
            <person name="Lucas S.M."/>
            <person name="Robertson H.M."/>
            <person name="Bork P."/>
            <person name="Koonin E.V."/>
            <person name="Zdobnov E.M."/>
            <person name="Grigoriev I.V."/>
            <person name="Lynch M."/>
            <person name="Boore J.L."/>
        </authorList>
    </citation>
    <scope>NUCLEOTIDE SEQUENCE [LARGE SCALE GENOMIC DNA]</scope>
</reference>
<dbReference type="Proteomes" id="UP000000305">
    <property type="component" value="Unassembled WGS sequence"/>
</dbReference>
<organism evidence="2 3">
    <name type="scientific">Daphnia pulex</name>
    <name type="common">Water flea</name>
    <dbReference type="NCBI Taxonomy" id="6669"/>
    <lineage>
        <taxon>Eukaryota</taxon>
        <taxon>Metazoa</taxon>
        <taxon>Ecdysozoa</taxon>
        <taxon>Arthropoda</taxon>
        <taxon>Crustacea</taxon>
        <taxon>Branchiopoda</taxon>
        <taxon>Diplostraca</taxon>
        <taxon>Cladocera</taxon>
        <taxon>Anomopoda</taxon>
        <taxon>Daphniidae</taxon>
        <taxon>Daphnia</taxon>
    </lineage>
</organism>
<accession>E9GK56</accession>
<dbReference type="EMBL" id="GL732548">
    <property type="protein sequence ID" value="EFX80303.1"/>
    <property type="molecule type" value="Genomic_DNA"/>
</dbReference>
<dbReference type="AlphaFoldDB" id="E9GK56"/>